<dbReference type="EMBL" id="BMMS01000091">
    <property type="protein sequence ID" value="GGP01229.1"/>
    <property type="molecule type" value="Genomic_DNA"/>
</dbReference>
<evidence type="ECO:0000313" key="2">
    <source>
        <dbReference type="Proteomes" id="UP000641932"/>
    </source>
</evidence>
<dbReference type="Proteomes" id="UP000641932">
    <property type="component" value="Unassembled WGS sequence"/>
</dbReference>
<gene>
    <name evidence="1" type="ORF">GCM10012280_71670</name>
</gene>
<accession>A0A917ZZF4</accession>
<protein>
    <submittedName>
        <fullName evidence="1">Uncharacterized protein</fullName>
    </submittedName>
</protein>
<evidence type="ECO:0000313" key="1">
    <source>
        <dbReference type="EMBL" id="GGP01229.1"/>
    </source>
</evidence>
<sequence>MASTGVWLMDAGFIAAEARRLGMLQFASSVDEYGATVLHESTVAGEQLIRIFEHRLRRAKVRDDGDAVRLVGELLSAFRNAESSEIKLIHLLAGKMEVMLYGEGCRESILAIVILSEGDA</sequence>
<dbReference type="AlphaFoldDB" id="A0A917ZZF4"/>
<reference evidence="1" key="1">
    <citation type="journal article" date="2014" name="Int. J. Syst. Evol. Microbiol.">
        <title>Complete genome sequence of Corynebacterium casei LMG S-19264T (=DSM 44701T), isolated from a smear-ripened cheese.</title>
        <authorList>
            <consortium name="US DOE Joint Genome Institute (JGI-PGF)"/>
            <person name="Walter F."/>
            <person name="Albersmeier A."/>
            <person name="Kalinowski J."/>
            <person name="Ruckert C."/>
        </authorList>
    </citation>
    <scope>NUCLEOTIDE SEQUENCE</scope>
    <source>
        <strain evidence="1">CGMCC 4.7201</strain>
    </source>
</reference>
<organism evidence="1 2">
    <name type="scientific">Wenjunlia tyrosinilytica</name>
    <dbReference type="NCBI Taxonomy" id="1544741"/>
    <lineage>
        <taxon>Bacteria</taxon>
        <taxon>Bacillati</taxon>
        <taxon>Actinomycetota</taxon>
        <taxon>Actinomycetes</taxon>
        <taxon>Kitasatosporales</taxon>
        <taxon>Streptomycetaceae</taxon>
        <taxon>Wenjunlia</taxon>
    </lineage>
</organism>
<name>A0A917ZZF4_9ACTN</name>
<reference evidence="1" key="2">
    <citation type="submission" date="2020-09" db="EMBL/GenBank/DDBJ databases">
        <authorList>
            <person name="Sun Q."/>
            <person name="Zhou Y."/>
        </authorList>
    </citation>
    <scope>NUCLEOTIDE SEQUENCE</scope>
    <source>
        <strain evidence="1">CGMCC 4.7201</strain>
    </source>
</reference>
<keyword evidence="2" id="KW-1185">Reference proteome</keyword>
<comment type="caution">
    <text evidence="1">The sequence shown here is derived from an EMBL/GenBank/DDBJ whole genome shotgun (WGS) entry which is preliminary data.</text>
</comment>
<proteinExistence type="predicted"/>